<proteinExistence type="predicted"/>
<keyword evidence="1" id="KW-1133">Transmembrane helix</keyword>
<dbReference type="InterPro" id="IPR002656">
    <property type="entry name" value="Acyl_transf_3_dom"/>
</dbReference>
<protein>
    <recommendedName>
        <fullName evidence="2">Acyltransferase 3 domain-containing protein</fullName>
    </recommendedName>
</protein>
<gene>
    <name evidence="3" type="ORF">RASY3_04085</name>
</gene>
<dbReference type="Pfam" id="PF01757">
    <property type="entry name" value="Acyl_transf_3"/>
    <property type="match status" value="1"/>
</dbReference>
<accession>A0A011W0L3</accession>
<dbReference type="EMBL" id="JEOB01000001">
    <property type="protein sequence ID" value="EXM41096.1"/>
    <property type="molecule type" value="Genomic_DNA"/>
</dbReference>
<name>A0A011W0L3_RUMAL</name>
<feature type="transmembrane region" description="Helical" evidence="1">
    <location>
        <begin position="306"/>
        <end position="328"/>
    </location>
</feature>
<dbReference type="PATRIC" id="fig|1341156.4.peg.530"/>
<evidence type="ECO:0000313" key="4">
    <source>
        <dbReference type="Proteomes" id="UP000021369"/>
    </source>
</evidence>
<dbReference type="GO" id="GO:0016747">
    <property type="term" value="F:acyltransferase activity, transferring groups other than amino-acyl groups"/>
    <property type="evidence" value="ECO:0007669"/>
    <property type="project" value="InterPro"/>
</dbReference>
<feature type="transmembrane region" description="Helical" evidence="1">
    <location>
        <begin position="119"/>
        <end position="143"/>
    </location>
</feature>
<feature type="transmembrane region" description="Helical" evidence="1">
    <location>
        <begin position="178"/>
        <end position="194"/>
    </location>
</feature>
<feature type="transmembrane region" description="Helical" evidence="1">
    <location>
        <begin position="245"/>
        <end position="264"/>
    </location>
</feature>
<dbReference type="Proteomes" id="UP000021369">
    <property type="component" value="Unassembled WGS sequence"/>
</dbReference>
<keyword evidence="1" id="KW-0812">Transmembrane</keyword>
<feature type="domain" description="Acyltransferase 3" evidence="2">
    <location>
        <begin position="7"/>
        <end position="325"/>
    </location>
</feature>
<keyword evidence="4" id="KW-1185">Reference proteome</keyword>
<feature type="transmembrane region" description="Helical" evidence="1">
    <location>
        <begin position="50"/>
        <end position="72"/>
    </location>
</feature>
<feature type="transmembrane region" description="Helical" evidence="1">
    <location>
        <begin position="276"/>
        <end position="294"/>
    </location>
</feature>
<evidence type="ECO:0000259" key="2">
    <source>
        <dbReference type="Pfam" id="PF01757"/>
    </source>
</evidence>
<evidence type="ECO:0000313" key="3">
    <source>
        <dbReference type="EMBL" id="EXM41096.1"/>
    </source>
</evidence>
<dbReference type="AlphaFoldDB" id="A0A011W0L3"/>
<feature type="transmembrane region" description="Helical" evidence="1">
    <location>
        <begin position="79"/>
        <end position="99"/>
    </location>
</feature>
<reference evidence="3 4" key="1">
    <citation type="submission" date="2013-06" db="EMBL/GenBank/DDBJ databases">
        <title>Rumen cellulosomics: divergent fiber-degrading strategies revealed by comparative genome-wide analysis of six Ruminococcal strains.</title>
        <authorList>
            <person name="Dassa B."/>
            <person name="Borovok I."/>
            <person name="Lamed R."/>
            <person name="Flint H."/>
            <person name="Yeoman C.J."/>
            <person name="White B."/>
            <person name="Bayer E.A."/>
        </authorList>
    </citation>
    <scope>NUCLEOTIDE SEQUENCE [LARGE SCALE GENOMIC DNA]</scope>
    <source>
        <strain evidence="3 4">SY3</strain>
    </source>
</reference>
<dbReference type="RefSeq" id="WP_037285255.1">
    <property type="nucleotide sequence ID" value="NZ_JEOB01000001.1"/>
</dbReference>
<feature type="transmembrane region" description="Helical" evidence="1">
    <location>
        <begin position="155"/>
        <end position="172"/>
    </location>
</feature>
<keyword evidence="1" id="KW-0472">Membrane</keyword>
<dbReference type="OrthoDB" id="9816377at2"/>
<feature type="transmembrane region" description="Helical" evidence="1">
    <location>
        <begin position="12"/>
        <end position="30"/>
    </location>
</feature>
<feature type="transmembrane region" description="Helical" evidence="1">
    <location>
        <begin position="206"/>
        <end position="225"/>
    </location>
</feature>
<evidence type="ECO:0000256" key="1">
    <source>
        <dbReference type="SAM" id="Phobius"/>
    </source>
</evidence>
<comment type="caution">
    <text evidence="3">The sequence shown here is derived from an EMBL/GenBank/DDBJ whole genome shotgun (WGS) entry which is preliminary data.</text>
</comment>
<sequence>MSAKRNYSTDLLRCILMIMITAHHIIVHTLDLKALGSGNVRPDQFPFSLFLLNSFCIIAVNAFFFISGYYSIKLKSKKIVLLYVEMVFYLFIWYLVMLFTKQFTLMSGQSLKYLVNVAFPISTYWFMGAYFLLCILAPFVNEFIDSLDAEKQKKLLITLSVVAVVYGFIFDWDGIGRGHTFLHGLYMYFVGMLCRKNMEKLPKSKLLYLGIYLATSAAVAFAAFVMYRRSHSTLSWYIYSYNDPLIVLGAVALCLLFIIWDSYGPISEFSSRISKYVLAVYLITVNPAVVFYPVKKFMETHNSQPVVISSIIVYSIALFAVCIVIDLLRDKLFAAINRILHLEDLYENICNWYWWSTRL</sequence>
<organism evidence="3 4">
    <name type="scientific">Ruminococcus albus SY3</name>
    <dbReference type="NCBI Taxonomy" id="1341156"/>
    <lineage>
        <taxon>Bacteria</taxon>
        <taxon>Bacillati</taxon>
        <taxon>Bacillota</taxon>
        <taxon>Clostridia</taxon>
        <taxon>Eubacteriales</taxon>
        <taxon>Oscillospiraceae</taxon>
        <taxon>Ruminococcus</taxon>
    </lineage>
</organism>